<evidence type="ECO:0000256" key="8">
    <source>
        <dbReference type="PROSITE-ProRule" id="PRU00339"/>
    </source>
</evidence>
<evidence type="ECO:0000259" key="10">
    <source>
        <dbReference type="Pfam" id="PF10119"/>
    </source>
</evidence>
<reference evidence="13" key="1">
    <citation type="submission" date="2018-05" db="EMBL/GenBank/DDBJ databases">
        <authorList>
            <person name="Li Y."/>
        </authorList>
    </citation>
    <scope>NUCLEOTIDE SEQUENCE [LARGE SCALE GENOMIC DNA]</scope>
    <source>
        <strain evidence="13">3d-2-2</strain>
    </source>
</reference>
<sequence>MSANACTTSAEDDLIRHMSTDRHTAPANLRAAAWLYGLDTAPLVQARVLELGCGTGMNLLPFALSHPQAQIVGIDIDPAQIEIGQARLAQLGVGNYQLFSIALDALLQIQDIGTFDYILVRGVFALLDAETRLALMRFCQTCLSENGIACFDYPVYPGARNDESLRDALLFHSGQAEGEQQQLDSARAMLIFLEQGLAAGNPQRPALQALVRQDEKLSDLMLGLKYLQGFYHPCYFIEFNGLLDQAGLIYVGDARPHSEIPESWGPETAQVCEAINPGGNKILVQQYLDFACGRSRRLSLVARRERAAQVLTAPDTARLEQLHWSGHFVRYQNEQGHIGNGHLLADGSALETVGATGLSMLDHIGYAWPHSVDYANLSFNTRPVVSRGDQADEQHAADASRALRSLFLTAGNHLHFSREALAYDTASESHLTLVPGMVAHVALESGTRICSANPWQETVSLDLTSQEAAVMALLDGRHGPVDWIRAAATHDSEEERATTEAAHVVLTLLRKLHAHGLLQGASSAWLEFYAFSIETELDRPEVAADSAWRLMMHTFAPEWGGIGCARPVDSREKSAADSRELNEAVIEIHRQLAALEFERAEILADNLVKACPADWRAWYERHVVSLFMGKYGDLLAPALRAMLLRPDSAETYGAVALSMKFIKRYWQHKNLLEKTLRTNPRLSKTWDHLGIFYADRQQLDMASLCSERAAKLDPENDEILSNLAGNYSNQMRVDEALGIYRRIIRNSPNKMVLYSNYLFVAQHASNLSAQQMFELHRQFGLQAERLAKRVPLKLTFEQSRNPEKRLNIGFISADLRAHAVSSFIEKMWASLDKSQFNILAYSNSRTHDDVSARLQQHTAKWTRVVEMSDVDLARQIHADGVDILVDLSGHTSGNRLPMMAFKPAPVQMSWIGYPATTGVAAIDYYIADLGFRSDPDVLVSQFVESLIYIPSTNSFGVMSKGGAGKPKTPAPCIHNGYVTFASLNRPQKLNDDILKAWAEILCRAGTARLLIGNMYGEDMIQQIASKMQSWGVAVEQLIFKRRMDHAEYMQVHAEIDVLLDTFPYTGGTTSLNAMTHGIPTLTLEGDTLAGKQGVVIMRASGLPEFVVADRASYVERAVALANDMDEIIKIRKGYRGSRHGVANFQVRPSFYFERALREAWQRFCKGTPRVGFEVGYDTGECRSFEQ</sequence>
<dbReference type="InterPro" id="IPR051939">
    <property type="entry name" value="Glycosyltr_41/O-GlcNAc_trsf"/>
</dbReference>
<dbReference type="EMBL" id="QETA01000008">
    <property type="protein sequence ID" value="PWF21233.1"/>
    <property type="molecule type" value="Genomic_DNA"/>
</dbReference>
<protein>
    <recommendedName>
        <fullName evidence="3">protein O-GlcNAc transferase</fullName>
        <ecNumber evidence="3">2.4.1.255</ecNumber>
    </recommendedName>
</protein>
<evidence type="ECO:0000256" key="3">
    <source>
        <dbReference type="ARBA" id="ARBA00011970"/>
    </source>
</evidence>
<feature type="domain" description="Methyltransferase type 12" evidence="9">
    <location>
        <begin position="49"/>
        <end position="148"/>
    </location>
</feature>
<dbReference type="InterPro" id="IPR013217">
    <property type="entry name" value="Methyltransf_12"/>
</dbReference>
<dbReference type="PROSITE" id="PS50005">
    <property type="entry name" value="TPR"/>
    <property type="match status" value="1"/>
</dbReference>
<organism evidence="12 13">
    <name type="scientific">Corticimicrobacter populi</name>
    <dbReference type="NCBI Taxonomy" id="2175229"/>
    <lineage>
        <taxon>Bacteria</taxon>
        <taxon>Pseudomonadati</taxon>
        <taxon>Pseudomonadota</taxon>
        <taxon>Betaproteobacteria</taxon>
        <taxon>Burkholderiales</taxon>
        <taxon>Alcaligenaceae</taxon>
        <taxon>Corticimicrobacter</taxon>
    </lineage>
</organism>
<dbReference type="Pfam" id="PF13844">
    <property type="entry name" value="Glyco_transf_41"/>
    <property type="match status" value="2"/>
</dbReference>
<evidence type="ECO:0000256" key="1">
    <source>
        <dbReference type="ARBA" id="ARBA00004922"/>
    </source>
</evidence>
<evidence type="ECO:0000256" key="4">
    <source>
        <dbReference type="ARBA" id="ARBA00022676"/>
    </source>
</evidence>
<dbReference type="Gene3D" id="1.25.40.10">
    <property type="entry name" value="Tetratricopeptide repeat domain"/>
    <property type="match status" value="1"/>
</dbReference>
<evidence type="ECO:0000313" key="13">
    <source>
        <dbReference type="Proteomes" id="UP000245212"/>
    </source>
</evidence>
<feature type="domain" description="O-GlcNAc transferase C-terminal" evidence="11">
    <location>
        <begin position="977"/>
        <end position="1147"/>
    </location>
</feature>
<dbReference type="Gene3D" id="3.40.50.2000">
    <property type="entry name" value="Glycogen Phosphorylase B"/>
    <property type="match status" value="1"/>
</dbReference>
<evidence type="ECO:0000256" key="7">
    <source>
        <dbReference type="ARBA" id="ARBA00022803"/>
    </source>
</evidence>
<feature type="repeat" description="TPR" evidence="8">
    <location>
        <begin position="683"/>
        <end position="716"/>
    </location>
</feature>
<keyword evidence="7 8" id="KW-0802">TPR repeat</keyword>
<proteinExistence type="inferred from homology"/>
<dbReference type="SUPFAM" id="SSF53335">
    <property type="entry name" value="S-adenosyl-L-methionine-dependent methyltransferases"/>
    <property type="match status" value="1"/>
</dbReference>
<keyword evidence="4" id="KW-0328">Glycosyltransferase</keyword>
<dbReference type="Proteomes" id="UP000245212">
    <property type="component" value="Unassembled WGS sequence"/>
</dbReference>
<dbReference type="InterPro" id="IPR029489">
    <property type="entry name" value="OGT/SEC/SPY_C"/>
</dbReference>
<evidence type="ECO:0000259" key="9">
    <source>
        <dbReference type="Pfam" id="PF08242"/>
    </source>
</evidence>
<name>A0A2V1JW30_9BURK</name>
<feature type="domain" description="O-GlcNAc transferase C-terminal" evidence="11">
    <location>
        <begin position="776"/>
        <end position="954"/>
    </location>
</feature>
<dbReference type="PANTHER" id="PTHR44835">
    <property type="entry name" value="UDP-N-ACETYLGLUCOSAMINE--PEPTIDE N-ACETYLGLUCOSAMINYLTRANSFERASE SPINDLY-RELATED"/>
    <property type="match status" value="1"/>
</dbReference>
<dbReference type="Pfam" id="PF10119">
    <property type="entry name" value="MethyTransf_Reg"/>
    <property type="match status" value="1"/>
</dbReference>
<dbReference type="GO" id="GO:0097363">
    <property type="term" value="F:protein O-acetylglucosaminyltransferase activity"/>
    <property type="evidence" value="ECO:0007669"/>
    <property type="project" value="UniProtKB-EC"/>
</dbReference>
<evidence type="ECO:0000313" key="12">
    <source>
        <dbReference type="EMBL" id="PWF21233.1"/>
    </source>
</evidence>
<comment type="caution">
    <text evidence="12">The sequence shown here is derived from an EMBL/GenBank/DDBJ whole genome shotgun (WGS) entry which is preliminary data.</text>
</comment>
<dbReference type="PANTHER" id="PTHR44835:SF1">
    <property type="entry name" value="PROTEIN O-GLCNAC TRANSFERASE"/>
    <property type="match status" value="1"/>
</dbReference>
<dbReference type="InterPro" id="IPR018773">
    <property type="entry name" value="MeTrfase_reg_dom_prd"/>
</dbReference>
<dbReference type="CDD" id="cd02440">
    <property type="entry name" value="AdoMet_MTases"/>
    <property type="match status" value="1"/>
</dbReference>
<keyword evidence="5" id="KW-0808">Transferase</keyword>
<comment type="pathway">
    <text evidence="1">Protein modification; protein glycosylation.</text>
</comment>
<evidence type="ECO:0000256" key="6">
    <source>
        <dbReference type="ARBA" id="ARBA00022737"/>
    </source>
</evidence>
<keyword evidence="13" id="KW-1185">Reference proteome</keyword>
<evidence type="ECO:0000256" key="2">
    <source>
        <dbReference type="ARBA" id="ARBA00005386"/>
    </source>
</evidence>
<keyword evidence="6" id="KW-0677">Repeat</keyword>
<accession>A0A2V1JW30</accession>
<dbReference type="InterPro" id="IPR029063">
    <property type="entry name" value="SAM-dependent_MTases_sf"/>
</dbReference>
<dbReference type="InterPro" id="IPR019734">
    <property type="entry name" value="TPR_rpt"/>
</dbReference>
<dbReference type="SUPFAM" id="SSF48452">
    <property type="entry name" value="TPR-like"/>
    <property type="match status" value="1"/>
</dbReference>
<evidence type="ECO:0000256" key="5">
    <source>
        <dbReference type="ARBA" id="ARBA00022679"/>
    </source>
</evidence>
<dbReference type="Gene3D" id="3.40.50.150">
    <property type="entry name" value="Vaccinia Virus protein VP39"/>
    <property type="match status" value="1"/>
</dbReference>
<comment type="similarity">
    <text evidence="2">Belongs to the glycosyltransferase 41 family. O-GlcNAc transferase subfamily.</text>
</comment>
<dbReference type="Pfam" id="PF08242">
    <property type="entry name" value="Methyltransf_12"/>
    <property type="match status" value="1"/>
</dbReference>
<dbReference type="Gene3D" id="3.40.50.11380">
    <property type="match status" value="1"/>
</dbReference>
<gene>
    <name evidence="12" type="ORF">DD235_15560</name>
</gene>
<evidence type="ECO:0000259" key="11">
    <source>
        <dbReference type="Pfam" id="PF13844"/>
    </source>
</evidence>
<dbReference type="AlphaFoldDB" id="A0A2V1JW30"/>
<dbReference type="EC" id="2.4.1.255" evidence="3"/>
<feature type="domain" description="Methyltransferase regulatory" evidence="10">
    <location>
        <begin position="222"/>
        <end position="303"/>
    </location>
</feature>
<dbReference type="InterPro" id="IPR011990">
    <property type="entry name" value="TPR-like_helical_dom_sf"/>
</dbReference>